<gene>
    <name evidence="1" type="ORF">SAMN05421693_11455</name>
</gene>
<evidence type="ECO:0000313" key="2">
    <source>
        <dbReference type="Proteomes" id="UP000199496"/>
    </source>
</evidence>
<keyword evidence="2" id="KW-1185">Reference proteome</keyword>
<evidence type="ECO:0000313" key="1">
    <source>
        <dbReference type="EMBL" id="SEQ02195.1"/>
    </source>
</evidence>
<name>A0A1H9CLW3_9GAMM</name>
<sequence>MERCPNCRARVEGTDPCRRCGMALTLLVATQQTARNLTGQALEQLAQDRPQAARRLLTQAVALHRTPLNVRLLDWVTAMCPLAQTDAVVKGARAADAG</sequence>
<dbReference type="STRING" id="867345.SAMN05421693_11455"/>
<organism evidence="1 2">
    <name type="scientific">Ectothiorhodospira magna</name>
    <dbReference type="NCBI Taxonomy" id="867345"/>
    <lineage>
        <taxon>Bacteria</taxon>
        <taxon>Pseudomonadati</taxon>
        <taxon>Pseudomonadota</taxon>
        <taxon>Gammaproteobacteria</taxon>
        <taxon>Chromatiales</taxon>
        <taxon>Ectothiorhodospiraceae</taxon>
        <taxon>Ectothiorhodospira</taxon>
    </lineage>
</organism>
<accession>A0A1H9CLW3</accession>
<dbReference type="EMBL" id="FOFO01000014">
    <property type="protein sequence ID" value="SEQ02195.1"/>
    <property type="molecule type" value="Genomic_DNA"/>
</dbReference>
<dbReference type="Proteomes" id="UP000199496">
    <property type="component" value="Unassembled WGS sequence"/>
</dbReference>
<protein>
    <submittedName>
        <fullName evidence="1">Uncharacterized protein</fullName>
    </submittedName>
</protein>
<reference evidence="1 2" key="1">
    <citation type="submission" date="2016-10" db="EMBL/GenBank/DDBJ databases">
        <authorList>
            <person name="de Groot N.N."/>
        </authorList>
    </citation>
    <scope>NUCLEOTIDE SEQUENCE [LARGE SCALE GENOMIC DNA]</scope>
    <source>
        <strain evidence="1 2">B7-7</strain>
    </source>
</reference>
<proteinExistence type="predicted"/>
<dbReference type="AlphaFoldDB" id="A0A1H9CLW3"/>